<organism evidence="3 4">
    <name type="scientific">Oceanicoccus sagamiensis</name>
    <dbReference type="NCBI Taxonomy" id="716816"/>
    <lineage>
        <taxon>Bacteria</taxon>
        <taxon>Pseudomonadati</taxon>
        <taxon>Pseudomonadota</taxon>
        <taxon>Gammaproteobacteria</taxon>
        <taxon>Cellvibrionales</taxon>
        <taxon>Spongiibacteraceae</taxon>
        <taxon>Oceanicoccus</taxon>
    </lineage>
</organism>
<evidence type="ECO:0000256" key="2">
    <source>
        <dbReference type="SAM" id="SignalP"/>
    </source>
</evidence>
<evidence type="ECO:0000313" key="3">
    <source>
        <dbReference type="EMBL" id="ARN72954.1"/>
    </source>
</evidence>
<dbReference type="Gene3D" id="3.40.190.10">
    <property type="entry name" value="Periplasmic binding protein-like II"/>
    <property type="match status" value="2"/>
</dbReference>
<proteinExistence type="inferred from homology"/>
<feature type="chain" id="PRO_5013163530" evidence="2">
    <location>
        <begin position="25"/>
        <end position="276"/>
    </location>
</feature>
<dbReference type="RefSeq" id="WP_085757047.1">
    <property type="nucleotide sequence ID" value="NZ_CP019343.1"/>
</dbReference>
<dbReference type="EMBL" id="CP019343">
    <property type="protein sequence ID" value="ARN72954.1"/>
    <property type="molecule type" value="Genomic_DNA"/>
</dbReference>
<dbReference type="STRING" id="716816.BST96_01830"/>
<dbReference type="SUPFAM" id="SSF53850">
    <property type="entry name" value="Periplasmic binding protein-like II"/>
    <property type="match status" value="1"/>
</dbReference>
<comment type="similarity">
    <text evidence="1">Belongs to the bacterial solute-binding protein 3 family.</text>
</comment>
<name>A0A1X9N728_9GAMM</name>
<dbReference type="PANTHER" id="PTHR35936">
    <property type="entry name" value="MEMBRANE-BOUND LYTIC MUREIN TRANSGLYCOSYLASE F"/>
    <property type="match status" value="1"/>
</dbReference>
<accession>A0A1X9N728</accession>
<gene>
    <name evidence="3" type="ORF">BST96_01830</name>
</gene>
<dbReference type="AlphaFoldDB" id="A0A1X9N728"/>
<keyword evidence="4" id="KW-1185">Reference proteome</keyword>
<evidence type="ECO:0000256" key="1">
    <source>
        <dbReference type="ARBA" id="ARBA00010333"/>
    </source>
</evidence>
<reference evidence="3 4" key="1">
    <citation type="submission" date="2016-11" db="EMBL/GenBank/DDBJ databases">
        <title>Trade-off between light-utilization and light-protection in marine flavobacteria.</title>
        <authorList>
            <person name="Kumagai Y."/>
        </authorList>
    </citation>
    <scope>NUCLEOTIDE SEQUENCE [LARGE SCALE GENOMIC DNA]</scope>
    <source>
        <strain evidence="3 4">NBRC 107125</strain>
    </source>
</reference>
<dbReference type="Proteomes" id="UP000193450">
    <property type="component" value="Chromosome"/>
</dbReference>
<dbReference type="KEGG" id="osg:BST96_01830"/>
<dbReference type="PANTHER" id="PTHR35936:SF35">
    <property type="entry name" value="L-CYSTINE-BINDING PROTEIN TCYJ"/>
    <property type="match status" value="1"/>
</dbReference>
<dbReference type="OrthoDB" id="368476at2"/>
<sequence>MIIKPILVLLLQAALALTAQQAYGQQPLRFAVDNRHSDPIPPYSWYNQCKKVHQGFNNALYKKIAADLSLEAKFIEAGLAENTIDMLNQSTALLMENKADFALAPPSFIQQRNQLTAGEKPVTATSPVLILAASQAEITEVKQLEKLNGVGVNSADAVKILKLQNVNINVNKVGSIKEAVMHLARGEQDYWLTDKFIAQYLINDLGLQSKVRISKLKVGTSIGLHIMTNQQPVNQERLQQIDQLLASYHQNGYIEYLKFRVMQSWLANKDCANSAD</sequence>
<protein>
    <submittedName>
        <fullName evidence="3">Uncharacterized protein</fullName>
    </submittedName>
</protein>
<evidence type="ECO:0000313" key="4">
    <source>
        <dbReference type="Proteomes" id="UP000193450"/>
    </source>
</evidence>
<keyword evidence="2" id="KW-0732">Signal</keyword>
<feature type="signal peptide" evidence="2">
    <location>
        <begin position="1"/>
        <end position="24"/>
    </location>
</feature>